<comment type="caution">
    <text evidence="9">The sequence shown here is derived from an EMBL/GenBank/DDBJ whole genome shotgun (WGS) entry which is preliminary data.</text>
</comment>
<dbReference type="Gene3D" id="1.10.8.60">
    <property type="match status" value="1"/>
</dbReference>
<feature type="modified residue" description="4-aspartylphosphate" evidence="6">
    <location>
        <position position="58"/>
    </location>
</feature>
<dbReference type="InterPro" id="IPR001789">
    <property type="entry name" value="Sig_transdc_resp-reg_receiver"/>
</dbReference>
<evidence type="ECO:0000256" key="3">
    <source>
        <dbReference type="ARBA" id="ARBA00023012"/>
    </source>
</evidence>
<dbReference type="PROSITE" id="PS50045">
    <property type="entry name" value="SIGMA54_INTERACT_4"/>
    <property type="match status" value="1"/>
</dbReference>
<dbReference type="Pfam" id="PF02954">
    <property type="entry name" value="HTH_8"/>
    <property type="match status" value="1"/>
</dbReference>
<dbReference type="Gene3D" id="1.10.10.60">
    <property type="entry name" value="Homeodomain-like"/>
    <property type="match status" value="1"/>
</dbReference>
<evidence type="ECO:0000256" key="4">
    <source>
        <dbReference type="ARBA" id="ARBA00023015"/>
    </source>
</evidence>
<dbReference type="InterPro" id="IPR011006">
    <property type="entry name" value="CheY-like_superfamily"/>
</dbReference>
<evidence type="ECO:0000256" key="1">
    <source>
        <dbReference type="ARBA" id="ARBA00022741"/>
    </source>
</evidence>
<name>A0ABT4R312_9HYPH</name>
<dbReference type="InterPro" id="IPR027417">
    <property type="entry name" value="P-loop_NTPase"/>
</dbReference>
<reference evidence="9" key="1">
    <citation type="submission" date="2022-11" db="EMBL/GenBank/DDBJ databases">
        <authorList>
            <person name="Coimbra C."/>
        </authorList>
    </citation>
    <scope>NUCLEOTIDE SEQUENCE</scope>
    <source>
        <strain evidence="9">Jales19</strain>
    </source>
</reference>
<dbReference type="Proteomes" id="UP001152178">
    <property type="component" value="Unassembled WGS sequence"/>
</dbReference>
<keyword evidence="10" id="KW-1185">Reference proteome</keyword>
<protein>
    <submittedName>
        <fullName evidence="9">Sigma-54 dependent transcriptional regulator</fullName>
    </submittedName>
</protein>
<accession>A0ABT4R312</accession>
<keyword evidence="3" id="KW-0902">Two-component regulatory system</keyword>
<dbReference type="Gene3D" id="3.40.50.2300">
    <property type="match status" value="1"/>
</dbReference>
<dbReference type="Pfam" id="PF00072">
    <property type="entry name" value="Response_reg"/>
    <property type="match status" value="1"/>
</dbReference>
<dbReference type="PROSITE" id="PS00688">
    <property type="entry name" value="SIGMA54_INTERACT_3"/>
    <property type="match status" value="1"/>
</dbReference>
<dbReference type="EMBL" id="JAPFQA010000022">
    <property type="protein sequence ID" value="MCZ8548134.1"/>
    <property type="molecule type" value="Genomic_DNA"/>
</dbReference>
<dbReference type="InterPro" id="IPR002078">
    <property type="entry name" value="Sigma_54_int"/>
</dbReference>
<gene>
    <name evidence="9" type="ORF">OOJ09_28490</name>
</gene>
<dbReference type="CDD" id="cd00009">
    <property type="entry name" value="AAA"/>
    <property type="match status" value="1"/>
</dbReference>
<feature type="domain" description="Sigma-54 factor interaction" evidence="7">
    <location>
        <begin position="136"/>
        <end position="365"/>
    </location>
</feature>
<evidence type="ECO:0000256" key="6">
    <source>
        <dbReference type="PROSITE-ProRule" id="PRU00169"/>
    </source>
</evidence>
<dbReference type="InterPro" id="IPR025944">
    <property type="entry name" value="Sigma_54_int_dom_CS"/>
</dbReference>
<evidence type="ECO:0000256" key="5">
    <source>
        <dbReference type="ARBA" id="ARBA00023163"/>
    </source>
</evidence>
<keyword evidence="2" id="KW-0067">ATP-binding</keyword>
<dbReference type="Pfam" id="PF00158">
    <property type="entry name" value="Sigma54_activat"/>
    <property type="match status" value="1"/>
</dbReference>
<dbReference type="PANTHER" id="PTHR32071">
    <property type="entry name" value="TRANSCRIPTIONAL REGULATORY PROTEIN"/>
    <property type="match status" value="1"/>
</dbReference>
<dbReference type="PRINTS" id="PR01590">
    <property type="entry name" value="HTHFIS"/>
</dbReference>
<dbReference type="SUPFAM" id="SSF52540">
    <property type="entry name" value="P-loop containing nucleoside triphosphate hydrolases"/>
    <property type="match status" value="1"/>
</dbReference>
<dbReference type="SMART" id="SM00382">
    <property type="entry name" value="AAA"/>
    <property type="match status" value="1"/>
</dbReference>
<evidence type="ECO:0000256" key="2">
    <source>
        <dbReference type="ARBA" id="ARBA00022840"/>
    </source>
</evidence>
<evidence type="ECO:0000259" key="7">
    <source>
        <dbReference type="PROSITE" id="PS50045"/>
    </source>
</evidence>
<dbReference type="InterPro" id="IPR002197">
    <property type="entry name" value="HTH_Fis"/>
</dbReference>
<dbReference type="PROSITE" id="PS50110">
    <property type="entry name" value="RESPONSE_REGULATORY"/>
    <property type="match status" value="1"/>
</dbReference>
<evidence type="ECO:0000259" key="8">
    <source>
        <dbReference type="PROSITE" id="PS50110"/>
    </source>
</evidence>
<keyword evidence="5" id="KW-0804">Transcription</keyword>
<dbReference type="InterPro" id="IPR009057">
    <property type="entry name" value="Homeodomain-like_sf"/>
</dbReference>
<dbReference type="PANTHER" id="PTHR32071:SF99">
    <property type="entry name" value="TRANSCRIPTIONAL REGULATORY PROTEIN"/>
    <property type="match status" value="1"/>
</dbReference>
<dbReference type="Pfam" id="PF25601">
    <property type="entry name" value="AAA_lid_14"/>
    <property type="match status" value="1"/>
</dbReference>
<feature type="domain" description="Response regulatory" evidence="8">
    <location>
        <begin position="7"/>
        <end position="123"/>
    </location>
</feature>
<keyword evidence="1" id="KW-0547">Nucleotide-binding</keyword>
<dbReference type="SMART" id="SM00448">
    <property type="entry name" value="REC"/>
    <property type="match status" value="1"/>
</dbReference>
<dbReference type="InterPro" id="IPR003593">
    <property type="entry name" value="AAA+_ATPase"/>
</dbReference>
<dbReference type="SUPFAM" id="SSF52172">
    <property type="entry name" value="CheY-like"/>
    <property type="match status" value="1"/>
</dbReference>
<evidence type="ECO:0000313" key="10">
    <source>
        <dbReference type="Proteomes" id="UP001152178"/>
    </source>
</evidence>
<sequence length="447" mass="49361">MLPDRPRIGLVEDDLVMGGSILQRLELEGWQVTWWQSGSEAINGISAVAGTLDLIICDIRLPDISGELVFNAVAKIPNAPPFMFVTGFGEVDQAVRLMRSGAVDFMTKPFVMDEFLRRIEAGRRTTNAELRLKGHFLGESPAIQHVEDLLHRYARHDMPVLITGETGSGKEVAARLLHQISPRSSEPFVSVNCAAIPAELLESEIFGHEKGAFTGAQRRHLGYAERAGKGTLFLDEIGDMPLSLQAKMLRLIEEGSFHRVGGEAPVTLCARIVTATHRDLAVRGGATGFREDLYFRLAVLPVEIPPLRQRPEDIDWLMDRFLENAVSRSDTRIRGFSALAEEAALAHPWPGNVRELRNRVERAVALSTSEWIMPCDLFPDRAARTVSASFAPLADVRDAAERRQIERALEETGGQIAKAAGLLAISRTTLWEKMTRFGLVEGPRSGS</sequence>
<dbReference type="Gene3D" id="3.40.50.300">
    <property type="entry name" value="P-loop containing nucleotide triphosphate hydrolases"/>
    <property type="match status" value="1"/>
</dbReference>
<dbReference type="SUPFAM" id="SSF46689">
    <property type="entry name" value="Homeodomain-like"/>
    <property type="match status" value="1"/>
</dbReference>
<evidence type="ECO:0000313" key="9">
    <source>
        <dbReference type="EMBL" id="MCZ8548134.1"/>
    </source>
</evidence>
<organism evidence="9 10">
    <name type="scientific">Mesorhizobium qingshengii</name>
    <dbReference type="NCBI Taxonomy" id="1165689"/>
    <lineage>
        <taxon>Bacteria</taxon>
        <taxon>Pseudomonadati</taxon>
        <taxon>Pseudomonadota</taxon>
        <taxon>Alphaproteobacteria</taxon>
        <taxon>Hyphomicrobiales</taxon>
        <taxon>Phyllobacteriaceae</taxon>
        <taxon>Mesorhizobium</taxon>
    </lineage>
</organism>
<dbReference type="InterPro" id="IPR058031">
    <property type="entry name" value="AAA_lid_NorR"/>
</dbReference>
<keyword evidence="6" id="KW-0597">Phosphoprotein</keyword>
<keyword evidence="4" id="KW-0805">Transcription regulation</keyword>
<proteinExistence type="predicted"/>
<dbReference type="CDD" id="cd00156">
    <property type="entry name" value="REC"/>
    <property type="match status" value="1"/>
</dbReference>